<evidence type="ECO:0008006" key="3">
    <source>
        <dbReference type="Google" id="ProtNLM"/>
    </source>
</evidence>
<dbReference type="GO" id="GO:0003676">
    <property type="term" value="F:nucleic acid binding"/>
    <property type="evidence" value="ECO:0007669"/>
    <property type="project" value="InterPro"/>
</dbReference>
<reference evidence="1" key="1">
    <citation type="submission" date="2023-06" db="EMBL/GenBank/DDBJ databases">
        <title>Male Hemibagrus guttatus genome.</title>
        <authorList>
            <person name="Bian C."/>
        </authorList>
    </citation>
    <scope>NUCLEOTIDE SEQUENCE</scope>
    <source>
        <strain evidence="1">Male_cb2023</strain>
        <tissue evidence="1">Muscle</tissue>
    </source>
</reference>
<comment type="caution">
    <text evidence="1">The sequence shown here is derived from an EMBL/GenBank/DDBJ whole genome shotgun (WGS) entry which is preliminary data.</text>
</comment>
<dbReference type="SUPFAM" id="SSF53098">
    <property type="entry name" value="Ribonuclease H-like"/>
    <property type="match status" value="1"/>
</dbReference>
<organism evidence="1 2">
    <name type="scientific">Hemibagrus guttatus</name>
    <dbReference type="NCBI Taxonomy" id="175788"/>
    <lineage>
        <taxon>Eukaryota</taxon>
        <taxon>Metazoa</taxon>
        <taxon>Chordata</taxon>
        <taxon>Craniata</taxon>
        <taxon>Vertebrata</taxon>
        <taxon>Euteleostomi</taxon>
        <taxon>Actinopterygii</taxon>
        <taxon>Neopterygii</taxon>
        <taxon>Teleostei</taxon>
        <taxon>Ostariophysi</taxon>
        <taxon>Siluriformes</taxon>
        <taxon>Bagridae</taxon>
        <taxon>Hemibagrus</taxon>
    </lineage>
</organism>
<proteinExistence type="predicted"/>
<dbReference type="Gene3D" id="3.30.420.10">
    <property type="entry name" value="Ribonuclease H-like superfamily/Ribonuclease H"/>
    <property type="match status" value="1"/>
</dbReference>
<name>A0AAE0R3R4_9TELE</name>
<evidence type="ECO:0000313" key="1">
    <source>
        <dbReference type="EMBL" id="KAK3540664.1"/>
    </source>
</evidence>
<evidence type="ECO:0000313" key="2">
    <source>
        <dbReference type="Proteomes" id="UP001274896"/>
    </source>
</evidence>
<protein>
    <recommendedName>
        <fullName evidence="3">Reverse transcriptase</fullName>
    </recommendedName>
</protein>
<dbReference type="InterPro" id="IPR012337">
    <property type="entry name" value="RNaseH-like_sf"/>
</dbReference>
<dbReference type="AlphaFoldDB" id="A0AAE0R3R4"/>
<sequence>MIGSPSDPTELEQVIDYLVEGVTELVWQAFCNQLGLNISLSSGYHTQSNGQAERLNQKIGIGSSDHTAAMNNTAGVSSYPGQNTPRIPSHIPPLVSCHFSAFCDISHRYFHGLGNLRMSPWLTNGQDEVEKSGNVHMCICKGRRTVFMVFKEVEQGILFEPVGKVTPVYLSDRGKKPPSLLWSFPLRLRPRVAAAPERDQEKPCLTEPDLERHCSADSGAVLELPALAEAGTETIGIKDWSDISRSRFNPGFIAMINVLYCETESVLKVNGGLGAPFKVLRGIRQGCALSGMLYTLAIEPLLNKLRNNLSGFNIPHTNLSVSICR</sequence>
<gene>
    <name evidence="1" type="ORF">QTP70_034520</name>
</gene>
<accession>A0AAE0R3R4</accession>
<dbReference type="InterPro" id="IPR036397">
    <property type="entry name" value="RNaseH_sf"/>
</dbReference>
<dbReference type="EMBL" id="JAUCMX010000007">
    <property type="protein sequence ID" value="KAK3540664.1"/>
    <property type="molecule type" value="Genomic_DNA"/>
</dbReference>
<dbReference type="Proteomes" id="UP001274896">
    <property type="component" value="Unassembled WGS sequence"/>
</dbReference>
<keyword evidence="2" id="KW-1185">Reference proteome</keyword>